<dbReference type="RefSeq" id="WP_101300251.1">
    <property type="nucleotide sequence ID" value="NZ_NXGX01000002.1"/>
</dbReference>
<sequence length="187" mass="20814">MNKIAIFAFAMLLVACQKTTTSNYSDSARKYIAKDIDRVSDIILATCVEHIGDIDAINLAIENQGGIYVPDQDKTLKINDAEYRSLNYYFLKDGKFYAGFSVTENGKFCTTAFPKEAYVPSELLGLLGAQMFDGSFKGAQVGYVGKQKLPLLFIPDFKGKTANDMVMVMDQDTYRGRQNFFGSPDID</sequence>
<keyword evidence="2" id="KW-1185">Reference proteome</keyword>
<reference evidence="1 2" key="1">
    <citation type="submission" date="2017-09" db="EMBL/GenBank/DDBJ databases">
        <title>Biodiversity and function of Thalassospira species in the particle-attached aromatic-hydrocarbon-degrading consortia from the surface seawater of the China South Sea.</title>
        <authorList>
            <person name="Dong C."/>
            <person name="Lai Q."/>
            <person name="Shao Z."/>
        </authorList>
    </citation>
    <scope>NUCLEOTIDE SEQUENCE [LARGE SCALE GENOMIC DNA]</scope>
    <source>
        <strain evidence="1 2">139Z-12</strain>
    </source>
</reference>
<proteinExistence type="predicted"/>
<dbReference type="EMBL" id="NXGX01000002">
    <property type="protein sequence ID" value="PKR59295.1"/>
    <property type="molecule type" value="Genomic_DNA"/>
</dbReference>
<organism evidence="1 2">
    <name type="scientific">Thalassospira lohafexi</name>
    <dbReference type="NCBI Taxonomy" id="744227"/>
    <lineage>
        <taxon>Bacteria</taxon>
        <taxon>Pseudomonadati</taxon>
        <taxon>Pseudomonadota</taxon>
        <taxon>Alphaproteobacteria</taxon>
        <taxon>Rhodospirillales</taxon>
        <taxon>Thalassospiraceae</taxon>
        <taxon>Thalassospira</taxon>
    </lineage>
</organism>
<evidence type="ECO:0000313" key="2">
    <source>
        <dbReference type="Proteomes" id="UP000233332"/>
    </source>
</evidence>
<dbReference type="Proteomes" id="UP000233332">
    <property type="component" value="Unassembled WGS sequence"/>
</dbReference>
<comment type="caution">
    <text evidence="1">The sequence shown here is derived from an EMBL/GenBank/DDBJ whole genome shotgun (WGS) entry which is preliminary data.</text>
</comment>
<protein>
    <submittedName>
        <fullName evidence="1">Uncharacterized protein</fullName>
    </submittedName>
</protein>
<dbReference type="AlphaFoldDB" id="A0A2N3L901"/>
<gene>
    <name evidence="1" type="ORF">COO92_04415</name>
</gene>
<name>A0A2N3L901_9PROT</name>
<dbReference type="PROSITE" id="PS51257">
    <property type="entry name" value="PROKAR_LIPOPROTEIN"/>
    <property type="match status" value="1"/>
</dbReference>
<accession>A0A2N3L901</accession>
<evidence type="ECO:0000313" key="1">
    <source>
        <dbReference type="EMBL" id="PKR59295.1"/>
    </source>
</evidence>